<reference evidence="3" key="2">
    <citation type="submission" date="2010-01" db="EMBL/GenBank/DDBJ databases">
        <title>The complete genome of Conexibacter woesei DSM 14684.</title>
        <authorList>
            <consortium name="US DOE Joint Genome Institute (JGI-PGF)"/>
            <person name="Lucas S."/>
            <person name="Copeland A."/>
            <person name="Lapidus A."/>
            <person name="Glavina del Rio T."/>
            <person name="Dalin E."/>
            <person name="Tice H."/>
            <person name="Bruce D."/>
            <person name="Goodwin L."/>
            <person name="Pitluck S."/>
            <person name="Kyrpides N."/>
            <person name="Mavromatis K."/>
            <person name="Ivanova N."/>
            <person name="Mikhailova N."/>
            <person name="Chertkov O."/>
            <person name="Brettin T."/>
            <person name="Detter J.C."/>
            <person name="Han C."/>
            <person name="Larimer F."/>
            <person name="Land M."/>
            <person name="Hauser L."/>
            <person name="Markowitz V."/>
            <person name="Cheng J.-F."/>
            <person name="Hugenholtz P."/>
            <person name="Woyke T."/>
            <person name="Wu D."/>
            <person name="Pukall R."/>
            <person name="Steenblock K."/>
            <person name="Schneider S."/>
            <person name="Klenk H.-P."/>
            <person name="Eisen J.A."/>
        </authorList>
    </citation>
    <scope>NUCLEOTIDE SEQUENCE [LARGE SCALE GENOMIC DNA]</scope>
    <source>
        <strain evidence="3">DSM 14684 / CIP 108061 / JCM 11494 / NBRC 100937 / ID131577</strain>
    </source>
</reference>
<feature type="transmembrane region" description="Helical" evidence="1">
    <location>
        <begin position="86"/>
        <end position="105"/>
    </location>
</feature>
<feature type="transmembrane region" description="Helical" evidence="1">
    <location>
        <begin position="61"/>
        <end position="79"/>
    </location>
</feature>
<feature type="transmembrane region" description="Helical" evidence="1">
    <location>
        <begin position="21"/>
        <end position="41"/>
    </location>
</feature>
<protein>
    <submittedName>
        <fullName evidence="2">Uncharacterized protein</fullName>
    </submittedName>
</protein>
<name>D3F6N3_CONWI</name>
<keyword evidence="1" id="KW-0812">Transmembrane</keyword>
<gene>
    <name evidence="2" type="ordered locus">Cwoe_2376</name>
</gene>
<sequence precursor="true">MGAPTASAPAPQGSRPLQQPAGFGIAAVAAVLLLTSCWMLLAPRGFHASVGAFGAYNAHYLHDAMALNAGVGVALALAVRWPSLRAGALTAATACIGFHAINHWFDLGNDEPGSYAGAIGALSQTSLAVVCGVLLWIVVRERAA</sequence>
<dbReference type="STRING" id="469383.Cwoe_2376"/>
<feature type="transmembrane region" description="Helical" evidence="1">
    <location>
        <begin position="117"/>
        <end position="139"/>
    </location>
</feature>
<evidence type="ECO:0000313" key="3">
    <source>
        <dbReference type="Proteomes" id="UP000008229"/>
    </source>
</evidence>
<keyword evidence="1" id="KW-1133">Transmembrane helix</keyword>
<dbReference type="OrthoDB" id="3831267at2"/>
<dbReference type="HOGENOM" id="CLU_1793195_0_0_11"/>
<dbReference type="RefSeq" id="WP_012933851.1">
    <property type="nucleotide sequence ID" value="NC_013739.1"/>
</dbReference>
<dbReference type="Proteomes" id="UP000008229">
    <property type="component" value="Chromosome"/>
</dbReference>
<dbReference type="AlphaFoldDB" id="D3F6N3"/>
<proteinExistence type="predicted"/>
<accession>D3F6N3</accession>
<keyword evidence="3" id="KW-1185">Reference proteome</keyword>
<organism evidence="2 3">
    <name type="scientific">Conexibacter woesei (strain DSM 14684 / CCUG 47730 / CIP 108061 / JCM 11494 / NBRC 100937 / ID131577)</name>
    <dbReference type="NCBI Taxonomy" id="469383"/>
    <lineage>
        <taxon>Bacteria</taxon>
        <taxon>Bacillati</taxon>
        <taxon>Actinomycetota</taxon>
        <taxon>Thermoleophilia</taxon>
        <taxon>Solirubrobacterales</taxon>
        <taxon>Conexibacteraceae</taxon>
        <taxon>Conexibacter</taxon>
    </lineage>
</organism>
<dbReference type="KEGG" id="cwo:Cwoe_2376"/>
<evidence type="ECO:0000256" key="1">
    <source>
        <dbReference type="SAM" id="Phobius"/>
    </source>
</evidence>
<dbReference type="EMBL" id="CP001854">
    <property type="protein sequence ID" value="ADB50800.1"/>
    <property type="molecule type" value="Genomic_DNA"/>
</dbReference>
<evidence type="ECO:0000313" key="2">
    <source>
        <dbReference type="EMBL" id="ADB50800.1"/>
    </source>
</evidence>
<keyword evidence="1" id="KW-0472">Membrane</keyword>
<reference evidence="2 3" key="1">
    <citation type="journal article" date="2010" name="Stand. Genomic Sci.">
        <title>Complete genome sequence of Conexibacter woesei type strain (ID131577).</title>
        <authorList>
            <person name="Pukall R."/>
            <person name="Lapidus A."/>
            <person name="Glavina Del Rio T."/>
            <person name="Copeland A."/>
            <person name="Tice H."/>
            <person name="Cheng J.-F."/>
            <person name="Lucas S."/>
            <person name="Chen F."/>
            <person name="Nolan M."/>
            <person name="Bruce D."/>
            <person name="Goodwin L."/>
            <person name="Pitluck S."/>
            <person name="Mavromatis K."/>
            <person name="Ivanova N."/>
            <person name="Ovchinnikova G."/>
            <person name="Pati A."/>
            <person name="Chen A."/>
            <person name="Palaniappan K."/>
            <person name="Land M."/>
            <person name="Hauser L."/>
            <person name="Chang Y.-J."/>
            <person name="Jeffries C.D."/>
            <person name="Chain P."/>
            <person name="Meincke L."/>
            <person name="Sims D."/>
            <person name="Brettin T."/>
            <person name="Detter J.C."/>
            <person name="Rohde M."/>
            <person name="Goeker M."/>
            <person name="Bristow J."/>
            <person name="Eisen J.A."/>
            <person name="Markowitz V."/>
            <person name="Kyrpides N.C."/>
            <person name="Klenk H.-P."/>
            <person name="Hugenholtz P."/>
        </authorList>
    </citation>
    <scope>NUCLEOTIDE SEQUENCE [LARGE SCALE GENOMIC DNA]</scope>
    <source>
        <strain evidence="3">DSM 14684 / CIP 108061 / JCM 11494 / NBRC 100937 / ID131577</strain>
    </source>
</reference>